<sequence length="71" mass="7949">MTLRLLVPLLALCTLGGCIVHRSHHDHGHDSRPPKSKKSKKSSRDCHPSQYWDGDECRHKGKGKGARKHDG</sequence>
<organism evidence="2 3">
    <name type="scientific">Myxococcus stipitatus (strain DSM 14675 / JCM 12634 / Mx s8)</name>
    <dbReference type="NCBI Taxonomy" id="1278073"/>
    <lineage>
        <taxon>Bacteria</taxon>
        <taxon>Pseudomonadati</taxon>
        <taxon>Myxococcota</taxon>
        <taxon>Myxococcia</taxon>
        <taxon>Myxococcales</taxon>
        <taxon>Cystobacterineae</taxon>
        <taxon>Myxococcaceae</taxon>
        <taxon>Myxococcus</taxon>
    </lineage>
</organism>
<dbReference type="STRING" id="1278073.MYSTI_06939"/>
<dbReference type="RefSeq" id="WP_015352465.1">
    <property type="nucleotide sequence ID" value="NC_020126.1"/>
</dbReference>
<name>L7UGV6_MYXSD</name>
<feature type="compositionally biased region" description="Basic residues" evidence="1">
    <location>
        <begin position="59"/>
        <end position="71"/>
    </location>
</feature>
<dbReference type="Proteomes" id="UP000011131">
    <property type="component" value="Chromosome"/>
</dbReference>
<dbReference type="HOGENOM" id="CLU_2735822_0_0_7"/>
<gene>
    <name evidence="2" type="ordered locus">MYSTI_06939</name>
</gene>
<dbReference type="PATRIC" id="fig|1278073.3.peg.7046"/>
<proteinExistence type="predicted"/>
<dbReference type="KEGG" id="msd:MYSTI_06939"/>
<dbReference type="PROSITE" id="PS51257">
    <property type="entry name" value="PROKAR_LIPOPROTEIN"/>
    <property type="match status" value="1"/>
</dbReference>
<evidence type="ECO:0000313" key="2">
    <source>
        <dbReference type="EMBL" id="AGC48211.1"/>
    </source>
</evidence>
<reference evidence="2 3" key="1">
    <citation type="journal article" date="2013" name="Genome Announc.">
        <title>Complete genome sequence of Myxococcus stipitatus strain DSM 14675, a fruiting myxobacterium.</title>
        <authorList>
            <person name="Huntley S."/>
            <person name="Kneip S."/>
            <person name="Treuner-Lange A."/>
            <person name="Sogaard-Andersen L."/>
        </authorList>
    </citation>
    <scope>NUCLEOTIDE SEQUENCE [LARGE SCALE GENOMIC DNA]</scope>
    <source>
        <strain evidence="3">DSM 14675 / JCM 12634 / Mx s8</strain>
    </source>
</reference>
<keyword evidence="3" id="KW-1185">Reference proteome</keyword>
<evidence type="ECO:0000256" key="1">
    <source>
        <dbReference type="SAM" id="MobiDB-lite"/>
    </source>
</evidence>
<accession>L7UGV6</accession>
<dbReference type="eggNOG" id="ENOG5031DJK">
    <property type="taxonomic scope" value="Bacteria"/>
</dbReference>
<evidence type="ECO:0008006" key="4">
    <source>
        <dbReference type="Google" id="ProtNLM"/>
    </source>
</evidence>
<dbReference type="EMBL" id="CP004025">
    <property type="protein sequence ID" value="AGC48211.1"/>
    <property type="molecule type" value="Genomic_DNA"/>
</dbReference>
<protein>
    <recommendedName>
        <fullName evidence="4">Lipoprotein</fullName>
    </recommendedName>
</protein>
<evidence type="ECO:0000313" key="3">
    <source>
        <dbReference type="Proteomes" id="UP000011131"/>
    </source>
</evidence>
<dbReference type="AlphaFoldDB" id="L7UGV6"/>
<feature type="region of interest" description="Disordered" evidence="1">
    <location>
        <begin position="23"/>
        <end position="71"/>
    </location>
</feature>